<name>D7SZV8_VITVI</name>
<dbReference type="PaxDb" id="29760-VIT_12s0034g02060.t01"/>
<protein>
    <submittedName>
        <fullName evidence="1">Uncharacterized protein</fullName>
    </submittedName>
</protein>
<organism evidence="1 2">
    <name type="scientific">Vitis vinifera</name>
    <name type="common">Grape</name>
    <dbReference type="NCBI Taxonomy" id="29760"/>
    <lineage>
        <taxon>Eukaryota</taxon>
        <taxon>Viridiplantae</taxon>
        <taxon>Streptophyta</taxon>
        <taxon>Embryophyta</taxon>
        <taxon>Tracheophyta</taxon>
        <taxon>Spermatophyta</taxon>
        <taxon>Magnoliopsida</taxon>
        <taxon>eudicotyledons</taxon>
        <taxon>Gunneridae</taxon>
        <taxon>Pentapetalae</taxon>
        <taxon>rosids</taxon>
        <taxon>Vitales</taxon>
        <taxon>Vitaceae</taxon>
        <taxon>Viteae</taxon>
        <taxon>Vitis</taxon>
    </lineage>
</organism>
<proteinExistence type="predicted"/>
<dbReference type="InParanoid" id="D7SZV8"/>
<dbReference type="HOGENOM" id="CLU_3145532_0_0_1"/>
<sequence length="48" mass="5442">MIGMVIGVIYVKITFLFYVLSGCHASTWRDLLNLNLFKKGPLFFGGLF</sequence>
<reference evidence="2" key="1">
    <citation type="journal article" date="2007" name="Nature">
        <title>The grapevine genome sequence suggests ancestral hexaploidization in major angiosperm phyla.</title>
        <authorList>
            <consortium name="The French-Italian Public Consortium for Grapevine Genome Characterization."/>
            <person name="Jaillon O."/>
            <person name="Aury J.-M."/>
            <person name="Noel B."/>
            <person name="Policriti A."/>
            <person name="Clepet C."/>
            <person name="Casagrande A."/>
            <person name="Choisne N."/>
            <person name="Aubourg S."/>
            <person name="Vitulo N."/>
            <person name="Jubin C."/>
            <person name="Vezzi A."/>
            <person name="Legeai F."/>
            <person name="Hugueney P."/>
            <person name="Dasilva C."/>
            <person name="Horner D."/>
            <person name="Mica E."/>
            <person name="Jublot D."/>
            <person name="Poulain J."/>
            <person name="Bruyere C."/>
            <person name="Billault A."/>
            <person name="Segurens B."/>
            <person name="Gouyvenoux M."/>
            <person name="Ugarte E."/>
            <person name="Cattonaro F."/>
            <person name="Anthouard V."/>
            <person name="Vico V."/>
            <person name="Del Fabbro C."/>
            <person name="Alaux M."/>
            <person name="Di Gaspero G."/>
            <person name="Dumas V."/>
            <person name="Felice N."/>
            <person name="Paillard S."/>
            <person name="Juman I."/>
            <person name="Moroldo M."/>
            <person name="Scalabrin S."/>
            <person name="Canaguier A."/>
            <person name="Le Clainche I."/>
            <person name="Malacrida G."/>
            <person name="Durand E."/>
            <person name="Pesole G."/>
            <person name="Laucou V."/>
            <person name="Chatelet P."/>
            <person name="Merdinoglu D."/>
            <person name="Delledonne M."/>
            <person name="Pezzotti M."/>
            <person name="Lecharny A."/>
            <person name="Scarpelli C."/>
            <person name="Artiguenave F."/>
            <person name="Pe M.E."/>
            <person name="Valle G."/>
            <person name="Morgante M."/>
            <person name="Caboche M."/>
            <person name="Adam-Blondon A.-F."/>
            <person name="Weissenbach J."/>
            <person name="Quetier F."/>
            <person name="Wincker P."/>
        </authorList>
    </citation>
    <scope>NUCLEOTIDE SEQUENCE [LARGE SCALE GENOMIC DNA]</scope>
    <source>
        <strain evidence="2">cv. Pinot noir / PN40024</strain>
    </source>
</reference>
<dbReference type="EMBL" id="FN595497">
    <property type="protein sequence ID" value="CBI23787.3"/>
    <property type="molecule type" value="Genomic_DNA"/>
</dbReference>
<evidence type="ECO:0000313" key="1">
    <source>
        <dbReference type="EMBL" id="CBI23787.3"/>
    </source>
</evidence>
<keyword evidence="2" id="KW-1185">Reference proteome</keyword>
<accession>D7SZV8</accession>
<dbReference type="Proteomes" id="UP000009183">
    <property type="component" value="Chromosome 12"/>
</dbReference>
<dbReference type="AlphaFoldDB" id="D7SZV8"/>
<gene>
    <name evidence="1" type="ordered locus">VIT_12s0034g02060</name>
</gene>
<evidence type="ECO:0000313" key="2">
    <source>
        <dbReference type="Proteomes" id="UP000009183"/>
    </source>
</evidence>